<comment type="caution">
    <text evidence="3">The sequence shown here is derived from an EMBL/GenBank/DDBJ whole genome shotgun (WGS) entry which is preliminary data.</text>
</comment>
<dbReference type="EMBL" id="JBIGHZ010000004">
    <property type="protein sequence ID" value="MFG6449009.1"/>
    <property type="molecule type" value="Genomic_DNA"/>
</dbReference>
<dbReference type="RefSeq" id="WP_394461793.1">
    <property type="nucleotide sequence ID" value="NZ_JBIGHZ010000004.1"/>
</dbReference>
<reference evidence="3 4" key="1">
    <citation type="submission" date="2024-08" db="EMBL/GenBank/DDBJ databases">
        <authorList>
            <person name="Lu H."/>
        </authorList>
    </citation>
    <scope>NUCLEOTIDE SEQUENCE [LARGE SCALE GENOMIC DNA]</scope>
    <source>
        <strain evidence="3 4">BYS180W</strain>
    </source>
</reference>
<dbReference type="Proteomes" id="UP001606099">
    <property type="component" value="Unassembled WGS sequence"/>
</dbReference>
<gene>
    <name evidence="3" type="ORF">ACG0Z6_12275</name>
</gene>
<dbReference type="InterPro" id="IPR013424">
    <property type="entry name" value="Ice-binding_C"/>
</dbReference>
<dbReference type="NCBIfam" id="TIGR02595">
    <property type="entry name" value="PEP_CTERM"/>
    <property type="match status" value="1"/>
</dbReference>
<keyword evidence="1" id="KW-0732">Signal</keyword>
<name>A0ABW7FXG8_9BURK</name>
<keyword evidence="4" id="KW-1185">Reference proteome</keyword>
<feature type="domain" description="Ice-binding protein C-terminal" evidence="2">
    <location>
        <begin position="209"/>
        <end position="236"/>
    </location>
</feature>
<sequence length="236" mass="24607">MKQSHIATAIALCLAATVSHADIISQWNFNGASGTTAPSLGSGSAALIGTTATFASGNANGGSSDPDTSTSDWGWNLSGFASQGSGDLSRGAQFSISTVGWEQLSFSYDMRHSNTSARHEAVLVSTDGVTFTQVAQFSAVQQSDTWYNQRWVDLSTLAGAANNSQLQIRVVASFAPGTQGYDASTTGSSYSSTGTWRLDMVTLQGQVTAVPEPATYATLLLGLFSLGALSARARRR</sequence>
<evidence type="ECO:0000313" key="3">
    <source>
        <dbReference type="EMBL" id="MFG6449009.1"/>
    </source>
</evidence>
<feature type="chain" id="PRO_5046874294" evidence="1">
    <location>
        <begin position="22"/>
        <end position="236"/>
    </location>
</feature>
<evidence type="ECO:0000259" key="2">
    <source>
        <dbReference type="Pfam" id="PF07589"/>
    </source>
</evidence>
<evidence type="ECO:0000313" key="4">
    <source>
        <dbReference type="Proteomes" id="UP001606099"/>
    </source>
</evidence>
<proteinExistence type="predicted"/>
<dbReference type="Pfam" id="PF07589">
    <property type="entry name" value="PEP-CTERM"/>
    <property type="match status" value="1"/>
</dbReference>
<accession>A0ABW7FXG8</accession>
<protein>
    <submittedName>
        <fullName evidence="3">PEP-CTERM sorting domain-containing protein</fullName>
    </submittedName>
</protein>
<feature type="signal peptide" evidence="1">
    <location>
        <begin position="1"/>
        <end position="21"/>
    </location>
</feature>
<organism evidence="3 4">
    <name type="scientific">Roseateles rivi</name>
    <dbReference type="NCBI Taxonomy" id="3299028"/>
    <lineage>
        <taxon>Bacteria</taxon>
        <taxon>Pseudomonadati</taxon>
        <taxon>Pseudomonadota</taxon>
        <taxon>Betaproteobacteria</taxon>
        <taxon>Burkholderiales</taxon>
        <taxon>Sphaerotilaceae</taxon>
        <taxon>Roseateles</taxon>
    </lineage>
</organism>
<evidence type="ECO:0000256" key="1">
    <source>
        <dbReference type="SAM" id="SignalP"/>
    </source>
</evidence>